<dbReference type="EMBL" id="JACARF010000013">
    <property type="protein sequence ID" value="NWE76033.1"/>
    <property type="molecule type" value="Genomic_DNA"/>
</dbReference>
<organism evidence="3 4">
    <name type="scientific">Pseudomonas yamanorum</name>
    <dbReference type="NCBI Taxonomy" id="515393"/>
    <lineage>
        <taxon>Bacteria</taxon>
        <taxon>Pseudomonadati</taxon>
        <taxon>Pseudomonadota</taxon>
        <taxon>Gammaproteobacteria</taxon>
        <taxon>Pseudomonadales</taxon>
        <taxon>Pseudomonadaceae</taxon>
        <taxon>Pseudomonas</taxon>
    </lineage>
</organism>
<dbReference type="InterPro" id="IPR057666">
    <property type="entry name" value="DrpA_SLOG"/>
</dbReference>
<dbReference type="Pfam" id="PF02481">
    <property type="entry name" value="DNA_processg_A"/>
    <property type="match status" value="1"/>
</dbReference>
<comment type="similarity">
    <text evidence="1">Belongs to the DprA/Smf family.</text>
</comment>
<evidence type="ECO:0000259" key="2">
    <source>
        <dbReference type="Pfam" id="PF02481"/>
    </source>
</evidence>
<sequence>MTDLFNSSTSEFGAISPMLEMGAYEWLWQQDGGARRPSFKMLAELFRGRPGHWPSQFVDVEDARECAEQVLERFSKRGVNTFNVQMRGLSDFPDALQDAENPLQFLYYQGDWDLVYSPKRVAIVGTRNPSPEGIRRTAKLASLLVRDGYTIVSGLAKGVDTVAHETAINMGGKTISVIGTPLDQVYPKENAELQRRIAHEYLLISQVPVLVYARRPPTINRLFFPERNVTMSALTQATIIVEAGETSGTLIQARAALKQGRKLFILDSNFHDPKLKWPHRFAEKGAIRVRELDDIISNLHADTAKTD</sequence>
<evidence type="ECO:0000313" key="3">
    <source>
        <dbReference type="EMBL" id="NWE76033.1"/>
    </source>
</evidence>
<feature type="domain" description="Smf/DprA SLOG" evidence="2">
    <location>
        <begin position="90"/>
        <end position="299"/>
    </location>
</feature>
<dbReference type="PANTHER" id="PTHR43022:SF1">
    <property type="entry name" value="PROTEIN SMF"/>
    <property type="match status" value="1"/>
</dbReference>
<protein>
    <submittedName>
        <fullName evidence="3">DNA-protecting protein DprA</fullName>
    </submittedName>
</protein>
<accession>A0A7Y8K4N6</accession>
<dbReference type="InterPro" id="IPR003488">
    <property type="entry name" value="DprA"/>
</dbReference>
<dbReference type="SUPFAM" id="SSF102405">
    <property type="entry name" value="MCP/YpsA-like"/>
    <property type="match status" value="1"/>
</dbReference>
<dbReference type="PANTHER" id="PTHR43022">
    <property type="entry name" value="PROTEIN SMF"/>
    <property type="match status" value="1"/>
</dbReference>
<evidence type="ECO:0000313" key="4">
    <source>
        <dbReference type="Proteomes" id="UP000537188"/>
    </source>
</evidence>
<dbReference type="Gene3D" id="3.40.50.450">
    <property type="match status" value="1"/>
</dbReference>
<dbReference type="Proteomes" id="UP000537188">
    <property type="component" value="Unassembled WGS sequence"/>
</dbReference>
<comment type="caution">
    <text evidence="3">The sequence shown here is derived from an EMBL/GenBank/DDBJ whole genome shotgun (WGS) entry which is preliminary data.</text>
</comment>
<dbReference type="RefSeq" id="WP_177113652.1">
    <property type="nucleotide sequence ID" value="NZ_JACARF010000013.1"/>
</dbReference>
<proteinExistence type="inferred from homology"/>
<dbReference type="GO" id="GO:0009294">
    <property type="term" value="P:DNA-mediated transformation"/>
    <property type="evidence" value="ECO:0007669"/>
    <property type="project" value="InterPro"/>
</dbReference>
<name>A0A7Y8K4N6_9PSED</name>
<evidence type="ECO:0000256" key="1">
    <source>
        <dbReference type="ARBA" id="ARBA00006525"/>
    </source>
</evidence>
<reference evidence="3 4" key="1">
    <citation type="submission" date="2020-04" db="EMBL/GenBank/DDBJ databases">
        <title>Molecular characterization of pseudomonads from Agaricus bisporus reveal novel blotch 2 pathogens in Western Europe.</title>
        <authorList>
            <person name="Taparia T."/>
            <person name="Krijger M."/>
            <person name="Haynes E."/>
            <person name="Elpinstone J.G."/>
            <person name="Noble R."/>
            <person name="Van Der Wolf J."/>
        </authorList>
    </citation>
    <scope>NUCLEOTIDE SEQUENCE [LARGE SCALE GENOMIC DNA]</scope>
    <source>
        <strain evidence="3 4">IPO3781</strain>
    </source>
</reference>
<gene>
    <name evidence="3" type="ORF">HX828_10730</name>
</gene>
<dbReference type="AlphaFoldDB" id="A0A7Y8K4N6"/>